<reference evidence="1" key="1">
    <citation type="submission" date="2023-07" db="EMBL/GenBank/DDBJ databases">
        <authorList>
            <consortium name="AG Swart"/>
            <person name="Singh M."/>
            <person name="Singh A."/>
            <person name="Seah K."/>
            <person name="Emmerich C."/>
        </authorList>
    </citation>
    <scope>NUCLEOTIDE SEQUENCE</scope>
    <source>
        <strain evidence="1">DP1</strain>
    </source>
</reference>
<dbReference type="EMBL" id="CAMPGE010011584">
    <property type="protein sequence ID" value="CAI2370407.1"/>
    <property type="molecule type" value="Genomic_DNA"/>
</dbReference>
<proteinExistence type="predicted"/>
<organism evidence="1 2">
    <name type="scientific">Euplotes crassus</name>
    <dbReference type="NCBI Taxonomy" id="5936"/>
    <lineage>
        <taxon>Eukaryota</taxon>
        <taxon>Sar</taxon>
        <taxon>Alveolata</taxon>
        <taxon>Ciliophora</taxon>
        <taxon>Intramacronucleata</taxon>
        <taxon>Spirotrichea</taxon>
        <taxon>Hypotrichia</taxon>
        <taxon>Euplotida</taxon>
        <taxon>Euplotidae</taxon>
        <taxon>Moneuplotes</taxon>
    </lineage>
</organism>
<dbReference type="AlphaFoldDB" id="A0AAD1XFU1"/>
<gene>
    <name evidence="1" type="ORF">ECRASSUSDP1_LOCUS11719</name>
</gene>
<keyword evidence="2" id="KW-1185">Reference proteome</keyword>
<evidence type="ECO:0000313" key="1">
    <source>
        <dbReference type="EMBL" id="CAI2370407.1"/>
    </source>
</evidence>
<evidence type="ECO:0000313" key="2">
    <source>
        <dbReference type="Proteomes" id="UP001295684"/>
    </source>
</evidence>
<dbReference type="Proteomes" id="UP001295684">
    <property type="component" value="Unassembled WGS sequence"/>
</dbReference>
<sequence length="114" mass="13114">MQIIRKNKDKLQKLEASKKSELTMRRCKKMILPLHISKRLIECMTETIPKKNNCLRTHSLQKLYCPLSVACISQELAYRFGKLYKKGTQVTSHACHNNIANETINKVDPNGNNS</sequence>
<name>A0AAD1XFU1_EUPCR</name>
<protein>
    <submittedName>
        <fullName evidence="1">Uncharacterized protein</fullName>
    </submittedName>
</protein>
<comment type="caution">
    <text evidence="1">The sequence shown here is derived from an EMBL/GenBank/DDBJ whole genome shotgun (WGS) entry which is preliminary data.</text>
</comment>
<accession>A0AAD1XFU1</accession>